<evidence type="ECO:0000313" key="4">
    <source>
        <dbReference type="EMBL" id="CAH0386615.1"/>
    </source>
</evidence>
<evidence type="ECO:0000256" key="1">
    <source>
        <dbReference type="PROSITE-ProRule" id="PRU00047"/>
    </source>
</evidence>
<proteinExistence type="predicted"/>
<feature type="region of interest" description="Disordered" evidence="2">
    <location>
        <begin position="28"/>
        <end position="93"/>
    </location>
</feature>
<keyword evidence="5" id="KW-1185">Reference proteome</keyword>
<dbReference type="Proteomes" id="UP001152759">
    <property type="component" value="Chromosome 3"/>
</dbReference>
<keyword evidence="1" id="KW-0863">Zinc-finger</keyword>
<dbReference type="InterPro" id="IPR001878">
    <property type="entry name" value="Znf_CCHC"/>
</dbReference>
<evidence type="ECO:0000256" key="2">
    <source>
        <dbReference type="SAM" id="MobiDB-lite"/>
    </source>
</evidence>
<evidence type="ECO:0000313" key="5">
    <source>
        <dbReference type="Proteomes" id="UP001152759"/>
    </source>
</evidence>
<dbReference type="PROSITE" id="PS50158">
    <property type="entry name" value="ZF_CCHC"/>
    <property type="match status" value="1"/>
</dbReference>
<accession>A0A9P0F0D6</accession>
<organism evidence="4 5">
    <name type="scientific">Bemisia tabaci</name>
    <name type="common">Sweetpotato whitefly</name>
    <name type="synonym">Aleurodes tabaci</name>
    <dbReference type="NCBI Taxonomy" id="7038"/>
    <lineage>
        <taxon>Eukaryota</taxon>
        <taxon>Metazoa</taxon>
        <taxon>Ecdysozoa</taxon>
        <taxon>Arthropoda</taxon>
        <taxon>Hexapoda</taxon>
        <taxon>Insecta</taxon>
        <taxon>Pterygota</taxon>
        <taxon>Neoptera</taxon>
        <taxon>Paraneoptera</taxon>
        <taxon>Hemiptera</taxon>
        <taxon>Sternorrhyncha</taxon>
        <taxon>Aleyrodoidea</taxon>
        <taxon>Aleyrodidae</taxon>
        <taxon>Aleyrodinae</taxon>
        <taxon>Bemisia</taxon>
    </lineage>
</organism>
<evidence type="ECO:0000259" key="3">
    <source>
        <dbReference type="PROSITE" id="PS50158"/>
    </source>
</evidence>
<keyword evidence="1" id="KW-0862">Zinc</keyword>
<dbReference type="SUPFAM" id="SSF57756">
    <property type="entry name" value="Retrovirus zinc finger-like domains"/>
    <property type="match status" value="1"/>
</dbReference>
<dbReference type="GO" id="GO:0008270">
    <property type="term" value="F:zinc ion binding"/>
    <property type="evidence" value="ECO:0007669"/>
    <property type="project" value="UniProtKB-KW"/>
</dbReference>
<feature type="compositionally biased region" description="Polar residues" evidence="2">
    <location>
        <begin position="33"/>
        <end position="62"/>
    </location>
</feature>
<dbReference type="InterPro" id="IPR036875">
    <property type="entry name" value="Znf_CCHC_sf"/>
</dbReference>
<dbReference type="AlphaFoldDB" id="A0A9P0F0D6"/>
<dbReference type="EMBL" id="OU963864">
    <property type="protein sequence ID" value="CAH0386615.1"/>
    <property type="molecule type" value="Genomic_DNA"/>
</dbReference>
<name>A0A9P0F0D6_BEMTA</name>
<reference evidence="4" key="1">
    <citation type="submission" date="2021-12" db="EMBL/GenBank/DDBJ databases">
        <authorList>
            <person name="King R."/>
        </authorList>
    </citation>
    <scope>NUCLEOTIDE SEQUENCE</scope>
</reference>
<protein>
    <recommendedName>
        <fullName evidence="3">CCHC-type domain-containing protein</fullName>
    </recommendedName>
</protein>
<feature type="domain" description="CCHC-type" evidence="3">
    <location>
        <begin position="255"/>
        <end position="271"/>
    </location>
</feature>
<dbReference type="Gene3D" id="4.10.60.10">
    <property type="entry name" value="Zinc finger, CCHC-type"/>
    <property type="match status" value="1"/>
</dbReference>
<feature type="region of interest" description="Disordered" evidence="2">
    <location>
        <begin position="355"/>
        <end position="425"/>
    </location>
</feature>
<dbReference type="GO" id="GO:0003676">
    <property type="term" value="F:nucleic acid binding"/>
    <property type="evidence" value="ECO:0007669"/>
    <property type="project" value="InterPro"/>
</dbReference>
<keyword evidence="1" id="KW-0479">Metal-binding</keyword>
<gene>
    <name evidence="4" type="ORF">BEMITA_LOCUS5706</name>
</gene>
<feature type="compositionally biased region" description="Low complexity" evidence="2">
    <location>
        <begin position="63"/>
        <end position="80"/>
    </location>
</feature>
<feature type="region of interest" description="Disordered" evidence="2">
    <location>
        <begin position="451"/>
        <end position="483"/>
    </location>
</feature>
<sequence length="501" mass="56684">MASPLLKYSELDFQSYIDRQKSSSALHPVTEINPCSSQDSLASGHQSSASVNSTQQFSQMDKPTTNQSSQQPSPDTSSTPVNHPSSPPDRIPHIHPLQLSSILRRSEVQGVEHVTKVNRSTSQVSFKTRYDANCFLANHKLDRSKYTVFIPKYKVLKKGVLKDIPTEYTEDEISDMIETDFEVYEIKRMYRYNKSEHRKVPLPLVTITFLSNTLPETVKLDYYIAHVDLYINRVTQCYNFFHYGHLQRFCKGKKRCEQCGKPAHESDECPEKSPKCINCQGSHLPTDINSPTRKQSLKVNGIMAESNVSYKEALSMRDSYSDNYKFGIRRSAASVTRNLPKTVTRNRFTILQEECFPPLKPSNPDASPAANRKKTNNSSISTKAMRKKKRNNEEFPTEWANRLKLKDATTSATPKKQSDEEEANLQQISVNETHNSAEGLLFVGSQVDASLNMMDTDSSPPSPPLGSPTPQQLSNSDKHCEDTFKDNDFNVLVNDQHKSDQ</sequence>